<dbReference type="SMART" id="SM00387">
    <property type="entry name" value="HATPase_c"/>
    <property type="match status" value="1"/>
</dbReference>
<comment type="catalytic activity">
    <reaction evidence="1">
        <text>ATP + protein L-histidine = ADP + protein N-phospho-L-histidine.</text>
        <dbReference type="EC" id="2.7.13.3"/>
    </reaction>
</comment>
<dbReference type="InterPro" id="IPR050736">
    <property type="entry name" value="Sensor_HK_Regulatory"/>
</dbReference>
<dbReference type="CDD" id="cd00082">
    <property type="entry name" value="HisKA"/>
    <property type="match status" value="1"/>
</dbReference>
<dbReference type="PRINTS" id="PR00344">
    <property type="entry name" value="BCTRLSENSOR"/>
</dbReference>
<dbReference type="Gene3D" id="1.10.287.130">
    <property type="match status" value="1"/>
</dbReference>
<dbReference type="SUPFAM" id="SSF47384">
    <property type="entry name" value="Homodimeric domain of signal transducing histidine kinase"/>
    <property type="match status" value="1"/>
</dbReference>
<dbReference type="PROSITE" id="PS50109">
    <property type="entry name" value="HIS_KIN"/>
    <property type="match status" value="1"/>
</dbReference>
<protein>
    <recommendedName>
        <fullName evidence="3">histidine kinase</fullName>
        <ecNumber evidence="3">2.7.13.3</ecNumber>
    </recommendedName>
</protein>
<dbReference type="Gene3D" id="3.30.565.10">
    <property type="entry name" value="Histidine kinase-like ATPase, C-terminal domain"/>
    <property type="match status" value="1"/>
</dbReference>
<dbReference type="OrthoDB" id="9813151at2"/>
<keyword evidence="7" id="KW-0902">Two-component regulatory system</keyword>
<evidence type="ECO:0000313" key="10">
    <source>
        <dbReference type="EMBL" id="RKI91999.1"/>
    </source>
</evidence>
<dbReference type="AlphaFoldDB" id="A0A3A9AKU6"/>
<reference evidence="10 11" key="1">
    <citation type="submission" date="2018-09" db="EMBL/GenBank/DDBJ databases">
        <title>Murine metabolic-syndrome-specific gut microbial biobank.</title>
        <authorList>
            <person name="Liu C."/>
        </authorList>
    </citation>
    <scope>NUCLEOTIDE SEQUENCE [LARGE SCALE GENOMIC DNA]</scope>
    <source>
        <strain evidence="10 11">0.1xD8-82</strain>
    </source>
</reference>
<dbReference type="InterPro" id="IPR003594">
    <property type="entry name" value="HATPase_dom"/>
</dbReference>
<keyword evidence="5" id="KW-0808">Transferase</keyword>
<comment type="subcellular location">
    <subcellularLocation>
        <location evidence="2">Membrane</location>
    </subcellularLocation>
</comment>
<dbReference type="SMART" id="SM00388">
    <property type="entry name" value="HisKA"/>
    <property type="match status" value="1"/>
</dbReference>
<dbReference type="InterPro" id="IPR036097">
    <property type="entry name" value="HisK_dim/P_sf"/>
</dbReference>
<evidence type="ECO:0000256" key="1">
    <source>
        <dbReference type="ARBA" id="ARBA00000085"/>
    </source>
</evidence>
<dbReference type="CDD" id="cd00075">
    <property type="entry name" value="HATPase"/>
    <property type="match status" value="1"/>
</dbReference>
<evidence type="ECO:0000256" key="8">
    <source>
        <dbReference type="SAM" id="Phobius"/>
    </source>
</evidence>
<dbReference type="RefSeq" id="WP_120468550.1">
    <property type="nucleotide sequence ID" value="NZ_RAYQ01000006.1"/>
</dbReference>
<name>A0A3A9AKU6_9FIRM</name>
<evidence type="ECO:0000313" key="11">
    <source>
        <dbReference type="Proteomes" id="UP000280696"/>
    </source>
</evidence>
<gene>
    <name evidence="10" type="ORF">D7V94_07935</name>
</gene>
<evidence type="ECO:0000259" key="9">
    <source>
        <dbReference type="PROSITE" id="PS50109"/>
    </source>
</evidence>
<dbReference type="Pfam" id="PF02518">
    <property type="entry name" value="HATPase_c"/>
    <property type="match status" value="1"/>
</dbReference>
<dbReference type="SUPFAM" id="SSF55874">
    <property type="entry name" value="ATPase domain of HSP90 chaperone/DNA topoisomerase II/histidine kinase"/>
    <property type="match status" value="1"/>
</dbReference>
<dbReference type="EC" id="2.7.13.3" evidence="3"/>
<proteinExistence type="predicted"/>
<evidence type="ECO:0000256" key="7">
    <source>
        <dbReference type="ARBA" id="ARBA00023012"/>
    </source>
</evidence>
<dbReference type="GO" id="GO:0000155">
    <property type="term" value="F:phosphorelay sensor kinase activity"/>
    <property type="evidence" value="ECO:0007669"/>
    <property type="project" value="InterPro"/>
</dbReference>
<keyword evidence="8" id="KW-0472">Membrane</keyword>
<dbReference type="PANTHER" id="PTHR43711:SF1">
    <property type="entry name" value="HISTIDINE KINASE 1"/>
    <property type="match status" value="1"/>
</dbReference>
<keyword evidence="8" id="KW-1133">Transmembrane helix</keyword>
<dbReference type="Pfam" id="PF00512">
    <property type="entry name" value="HisKA"/>
    <property type="match status" value="1"/>
</dbReference>
<evidence type="ECO:0000256" key="2">
    <source>
        <dbReference type="ARBA" id="ARBA00004370"/>
    </source>
</evidence>
<dbReference type="InterPro" id="IPR036890">
    <property type="entry name" value="HATPase_C_sf"/>
</dbReference>
<evidence type="ECO:0000256" key="5">
    <source>
        <dbReference type="ARBA" id="ARBA00022679"/>
    </source>
</evidence>
<keyword evidence="8" id="KW-0812">Transmembrane</keyword>
<keyword evidence="6 10" id="KW-0418">Kinase</keyword>
<dbReference type="GO" id="GO:0016020">
    <property type="term" value="C:membrane"/>
    <property type="evidence" value="ECO:0007669"/>
    <property type="project" value="UniProtKB-SubCell"/>
</dbReference>
<sequence length="440" mass="49722">MYKKVHLDLTILCAGITAAIMVSMSLIYLYISETELHRNHFNSFKNDMNTIVMNLEGQSTISMGWLSRMEAQGKYTFYVLDNGIPYLYNILKDNPEKSALFDEAMEAYKNHFVIAPSGQKQNSLYSFFYSFHIEYTFTSASTGNDYYGCVIEIDKNSSTLQVTILSLLDSLEKQIFRQRLRFLFINIIAIFLLTAFSWIFTGKLLKPILENQKKQAQFIASASHELRTPLAVILSSAESCKEASPDKQSSFLDTIRQEGFRMSALIEDMLTLSCSDSQKFPVRMQPVELDTLLLNSCEAFEALARKKSIAILPDLPENSLPICSCDPDRIKQVISILLHNAISYTKEGGYIKLSLAFHKEQFYISVSDNGIGISDEEKGKVFDRFYRAEKSRSTKGHFGLGLSIAYEIIKSHNGTIGVRDTLGGGSTFFICFPSNRPPFK</sequence>
<evidence type="ECO:0000256" key="3">
    <source>
        <dbReference type="ARBA" id="ARBA00012438"/>
    </source>
</evidence>
<dbReference type="InterPro" id="IPR004358">
    <property type="entry name" value="Sig_transdc_His_kin-like_C"/>
</dbReference>
<keyword evidence="11" id="KW-1185">Reference proteome</keyword>
<evidence type="ECO:0000256" key="6">
    <source>
        <dbReference type="ARBA" id="ARBA00022777"/>
    </source>
</evidence>
<evidence type="ECO:0000256" key="4">
    <source>
        <dbReference type="ARBA" id="ARBA00022553"/>
    </source>
</evidence>
<keyword evidence="4" id="KW-0597">Phosphoprotein</keyword>
<dbReference type="FunFam" id="3.30.565.10:FF:000006">
    <property type="entry name" value="Sensor histidine kinase WalK"/>
    <property type="match status" value="1"/>
</dbReference>
<accession>A0A3A9AKU6</accession>
<dbReference type="InterPro" id="IPR005467">
    <property type="entry name" value="His_kinase_dom"/>
</dbReference>
<feature type="domain" description="Histidine kinase" evidence="9">
    <location>
        <begin position="221"/>
        <end position="436"/>
    </location>
</feature>
<dbReference type="PANTHER" id="PTHR43711">
    <property type="entry name" value="TWO-COMPONENT HISTIDINE KINASE"/>
    <property type="match status" value="1"/>
</dbReference>
<dbReference type="InterPro" id="IPR003661">
    <property type="entry name" value="HisK_dim/P_dom"/>
</dbReference>
<dbReference type="Proteomes" id="UP000280696">
    <property type="component" value="Unassembled WGS sequence"/>
</dbReference>
<dbReference type="EMBL" id="RAYQ01000006">
    <property type="protein sequence ID" value="RKI91999.1"/>
    <property type="molecule type" value="Genomic_DNA"/>
</dbReference>
<comment type="caution">
    <text evidence="10">The sequence shown here is derived from an EMBL/GenBank/DDBJ whole genome shotgun (WGS) entry which is preliminary data.</text>
</comment>
<organism evidence="10 11">
    <name type="scientific">Parablautia intestinalis</name>
    <dbReference type="NCBI Taxonomy" id="2320100"/>
    <lineage>
        <taxon>Bacteria</taxon>
        <taxon>Bacillati</taxon>
        <taxon>Bacillota</taxon>
        <taxon>Clostridia</taxon>
        <taxon>Lachnospirales</taxon>
        <taxon>Lachnospiraceae</taxon>
        <taxon>Parablautia</taxon>
    </lineage>
</organism>
<feature type="transmembrane region" description="Helical" evidence="8">
    <location>
        <begin position="6"/>
        <end position="31"/>
    </location>
</feature>
<feature type="transmembrane region" description="Helical" evidence="8">
    <location>
        <begin position="180"/>
        <end position="200"/>
    </location>
</feature>